<dbReference type="PROSITE" id="PS51459">
    <property type="entry name" value="FIDO"/>
    <property type="match status" value="1"/>
</dbReference>
<dbReference type="PANTHER" id="PTHR39426:SF1">
    <property type="entry name" value="HOMOLOGY TO DEATH-ON-CURING PROTEIN OF PHAGE P1"/>
    <property type="match status" value="1"/>
</dbReference>
<comment type="caution">
    <text evidence="2">The sequence shown here is derived from an EMBL/GenBank/DDBJ whole genome shotgun (WGS) entry which is preliminary data.</text>
</comment>
<dbReference type="Pfam" id="PF02661">
    <property type="entry name" value="Fic"/>
    <property type="match status" value="1"/>
</dbReference>
<keyword evidence="3" id="KW-1185">Reference proteome</keyword>
<feature type="domain" description="Fido" evidence="1">
    <location>
        <begin position="8"/>
        <end position="129"/>
    </location>
</feature>
<organism evidence="2 3">
    <name type="scientific">Kitasatospora terrestris</name>
    <dbReference type="NCBI Taxonomy" id="258051"/>
    <lineage>
        <taxon>Bacteria</taxon>
        <taxon>Bacillati</taxon>
        <taxon>Actinomycetota</taxon>
        <taxon>Actinomycetes</taxon>
        <taxon>Kitasatosporales</taxon>
        <taxon>Streptomycetaceae</taxon>
        <taxon>Kitasatospora</taxon>
    </lineage>
</organism>
<dbReference type="InterPro" id="IPR053737">
    <property type="entry name" value="Type_II_TA_Toxin"/>
</dbReference>
<evidence type="ECO:0000313" key="2">
    <source>
        <dbReference type="EMBL" id="GAA4850929.1"/>
    </source>
</evidence>
<dbReference type="EMBL" id="BAABIS010000001">
    <property type="protein sequence ID" value="GAA4850929.1"/>
    <property type="molecule type" value="Genomic_DNA"/>
</dbReference>
<evidence type="ECO:0000259" key="1">
    <source>
        <dbReference type="PROSITE" id="PS51459"/>
    </source>
</evidence>
<proteinExistence type="predicted"/>
<dbReference type="Proteomes" id="UP001501752">
    <property type="component" value="Unassembled WGS sequence"/>
</dbReference>
<protein>
    <submittedName>
        <fullName evidence="2">Type II toxin-antitoxin system death-on-curing family toxin</fullName>
    </submittedName>
</protein>
<accession>A0ABP9DKU3</accession>
<dbReference type="Gene3D" id="1.20.120.1870">
    <property type="entry name" value="Fic/DOC protein, Fido domain"/>
    <property type="match status" value="1"/>
</dbReference>
<dbReference type="SUPFAM" id="SSF140931">
    <property type="entry name" value="Fic-like"/>
    <property type="match status" value="1"/>
</dbReference>
<dbReference type="InterPro" id="IPR036597">
    <property type="entry name" value="Fido-like_dom_sf"/>
</dbReference>
<name>A0ABP9DKU3_9ACTN</name>
<reference evidence="3" key="1">
    <citation type="journal article" date="2019" name="Int. J. Syst. Evol. Microbiol.">
        <title>The Global Catalogue of Microorganisms (GCM) 10K type strain sequencing project: providing services to taxonomists for standard genome sequencing and annotation.</title>
        <authorList>
            <consortium name="The Broad Institute Genomics Platform"/>
            <consortium name="The Broad Institute Genome Sequencing Center for Infectious Disease"/>
            <person name="Wu L."/>
            <person name="Ma J."/>
        </authorList>
    </citation>
    <scope>NUCLEOTIDE SEQUENCE [LARGE SCALE GENOMIC DNA]</scope>
    <source>
        <strain evidence="3">JCM 13006</strain>
    </source>
</reference>
<evidence type="ECO:0000313" key="3">
    <source>
        <dbReference type="Proteomes" id="UP001501752"/>
    </source>
</evidence>
<dbReference type="NCBIfam" id="TIGR01550">
    <property type="entry name" value="DOC_P1"/>
    <property type="match status" value="1"/>
</dbReference>
<dbReference type="InterPro" id="IPR006440">
    <property type="entry name" value="Doc"/>
</dbReference>
<gene>
    <name evidence="2" type="ORF">GCM10023235_29960</name>
</gene>
<sequence length="129" mass="13791">MTATVKYLTVAEILELAEYACQGQDPGVRDLGLLASAAHRPQSQMFGVEAYPGLFGKAAALLHSLAVNHPFVDGNKRTAWMSCVVFLDLNGVDMADVDQDAAYDLVVAVAAGELDEVAVIAERLDGLRR</sequence>
<dbReference type="PANTHER" id="PTHR39426">
    <property type="entry name" value="HOMOLOGY TO DEATH-ON-CURING PROTEIN OF PHAGE P1"/>
    <property type="match status" value="1"/>
</dbReference>
<dbReference type="InterPro" id="IPR003812">
    <property type="entry name" value="Fido"/>
</dbReference>